<name>A0A0A9BN39_ARUDO</name>
<protein>
    <submittedName>
        <fullName evidence="2">Uncharacterized protein</fullName>
    </submittedName>
</protein>
<dbReference type="EMBL" id="GBRH01235285">
    <property type="protein sequence ID" value="JAD62610.1"/>
    <property type="molecule type" value="Transcribed_RNA"/>
</dbReference>
<proteinExistence type="predicted"/>
<evidence type="ECO:0000313" key="2">
    <source>
        <dbReference type="EMBL" id="JAD62610.1"/>
    </source>
</evidence>
<accession>A0A0A9BN39</accession>
<organism evidence="2">
    <name type="scientific">Arundo donax</name>
    <name type="common">Giant reed</name>
    <name type="synonym">Donax arundinaceus</name>
    <dbReference type="NCBI Taxonomy" id="35708"/>
    <lineage>
        <taxon>Eukaryota</taxon>
        <taxon>Viridiplantae</taxon>
        <taxon>Streptophyta</taxon>
        <taxon>Embryophyta</taxon>
        <taxon>Tracheophyta</taxon>
        <taxon>Spermatophyta</taxon>
        <taxon>Magnoliopsida</taxon>
        <taxon>Liliopsida</taxon>
        <taxon>Poales</taxon>
        <taxon>Poaceae</taxon>
        <taxon>PACMAD clade</taxon>
        <taxon>Arundinoideae</taxon>
        <taxon>Arundineae</taxon>
        <taxon>Arundo</taxon>
    </lineage>
</organism>
<sequence length="60" mass="6349">MAAAALPTAAMPPPLPSASPGRGGYQTRRFFSQRFSWTPLLTNASLSMKRGGEKLSQTGP</sequence>
<reference evidence="2" key="2">
    <citation type="journal article" date="2015" name="Data Brief">
        <title>Shoot transcriptome of the giant reed, Arundo donax.</title>
        <authorList>
            <person name="Barrero R.A."/>
            <person name="Guerrero F.D."/>
            <person name="Moolhuijzen P."/>
            <person name="Goolsby J.A."/>
            <person name="Tidwell J."/>
            <person name="Bellgard S.E."/>
            <person name="Bellgard M.I."/>
        </authorList>
    </citation>
    <scope>NUCLEOTIDE SEQUENCE</scope>
    <source>
        <tissue evidence="2">Shoot tissue taken approximately 20 cm above the soil surface</tissue>
    </source>
</reference>
<dbReference type="AlphaFoldDB" id="A0A0A9BN39"/>
<feature type="region of interest" description="Disordered" evidence="1">
    <location>
        <begin position="1"/>
        <end position="26"/>
    </location>
</feature>
<reference evidence="2" key="1">
    <citation type="submission" date="2014-09" db="EMBL/GenBank/DDBJ databases">
        <authorList>
            <person name="Magalhaes I.L.F."/>
            <person name="Oliveira U."/>
            <person name="Santos F.R."/>
            <person name="Vidigal T.H.D.A."/>
            <person name="Brescovit A.D."/>
            <person name="Santos A.J."/>
        </authorList>
    </citation>
    <scope>NUCLEOTIDE SEQUENCE</scope>
    <source>
        <tissue evidence="2">Shoot tissue taken approximately 20 cm above the soil surface</tissue>
    </source>
</reference>
<evidence type="ECO:0000256" key="1">
    <source>
        <dbReference type="SAM" id="MobiDB-lite"/>
    </source>
</evidence>